<feature type="coiled-coil region" evidence="1">
    <location>
        <begin position="405"/>
        <end position="435"/>
    </location>
</feature>
<accession>A0A9D2EP20</accession>
<reference evidence="4" key="2">
    <citation type="submission" date="2021-04" db="EMBL/GenBank/DDBJ databases">
        <authorList>
            <person name="Gilroy R."/>
        </authorList>
    </citation>
    <scope>NUCLEOTIDE SEQUENCE</scope>
    <source>
        <strain evidence="4">ChiSxjej1B13-11774</strain>
    </source>
</reference>
<evidence type="ECO:0000313" key="4">
    <source>
        <dbReference type="EMBL" id="HIZ40950.1"/>
    </source>
</evidence>
<comment type="caution">
    <text evidence="4">The sequence shown here is derived from an EMBL/GenBank/DDBJ whole genome shotgun (WGS) entry which is preliminary data.</text>
</comment>
<name>A0A9D2EP20_9FIRM</name>
<dbReference type="EMBL" id="DXBP01000001">
    <property type="protein sequence ID" value="HIZ40950.1"/>
    <property type="molecule type" value="Genomic_DNA"/>
</dbReference>
<reference evidence="4" key="1">
    <citation type="journal article" date="2021" name="PeerJ">
        <title>Extensive microbial diversity within the chicken gut microbiome revealed by metagenomics and culture.</title>
        <authorList>
            <person name="Gilroy R."/>
            <person name="Ravi A."/>
            <person name="Getino M."/>
            <person name="Pursley I."/>
            <person name="Horton D.L."/>
            <person name="Alikhan N.F."/>
            <person name="Baker D."/>
            <person name="Gharbi K."/>
            <person name="Hall N."/>
            <person name="Watson M."/>
            <person name="Adriaenssens E.M."/>
            <person name="Foster-Nyarko E."/>
            <person name="Jarju S."/>
            <person name="Secka A."/>
            <person name="Antonio M."/>
            <person name="Oren A."/>
            <person name="Chaudhuri R.R."/>
            <person name="La Ragione R."/>
            <person name="Hildebrand F."/>
            <person name="Pallen M.J."/>
        </authorList>
    </citation>
    <scope>NUCLEOTIDE SEQUENCE</scope>
    <source>
        <strain evidence="4">ChiSxjej1B13-11774</strain>
    </source>
</reference>
<evidence type="ECO:0000259" key="2">
    <source>
        <dbReference type="PROSITE" id="PS51736"/>
    </source>
</evidence>
<evidence type="ECO:0000256" key="1">
    <source>
        <dbReference type="SAM" id="Coils"/>
    </source>
</evidence>
<dbReference type="InterPro" id="IPR006119">
    <property type="entry name" value="Resolv_N"/>
</dbReference>
<dbReference type="Pfam" id="PF07508">
    <property type="entry name" value="Recombinase"/>
    <property type="match status" value="1"/>
</dbReference>
<dbReference type="InterPro" id="IPR038109">
    <property type="entry name" value="DNA_bind_recomb_sf"/>
</dbReference>
<dbReference type="Gene3D" id="3.40.50.1390">
    <property type="entry name" value="Resolvase, N-terminal catalytic domain"/>
    <property type="match status" value="1"/>
</dbReference>
<dbReference type="Gene3D" id="3.90.1750.20">
    <property type="entry name" value="Putative Large Serine Recombinase, Chain B, Domain 2"/>
    <property type="match status" value="1"/>
</dbReference>
<dbReference type="PANTHER" id="PTHR30461:SF23">
    <property type="entry name" value="DNA RECOMBINASE-RELATED"/>
    <property type="match status" value="1"/>
</dbReference>
<feature type="domain" description="Resolvase/invertase-type recombinase catalytic" evidence="2">
    <location>
        <begin position="21"/>
        <end position="169"/>
    </location>
</feature>
<dbReference type="GO" id="GO:0003677">
    <property type="term" value="F:DNA binding"/>
    <property type="evidence" value="ECO:0007669"/>
    <property type="project" value="InterPro"/>
</dbReference>
<dbReference type="PROSITE" id="PS51736">
    <property type="entry name" value="RECOMBINASES_3"/>
    <property type="match status" value="1"/>
</dbReference>
<dbReference type="Pfam" id="PF00239">
    <property type="entry name" value="Resolvase"/>
    <property type="match status" value="1"/>
</dbReference>
<dbReference type="InterPro" id="IPR050639">
    <property type="entry name" value="SSR_resolvase"/>
</dbReference>
<dbReference type="SMART" id="SM00857">
    <property type="entry name" value="Resolvase"/>
    <property type="match status" value="1"/>
</dbReference>
<protein>
    <submittedName>
        <fullName evidence="4">Recombinase family protein</fullName>
    </submittedName>
</protein>
<dbReference type="Proteomes" id="UP000824048">
    <property type="component" value="Unassembled WGS sequence"/>
</dbReference>
<keyword evidence="1" id="KW-0175">Coiled coil</keyword>
<proteinExistence type="predicted"/>
<organism evidence="4 5">
    <name type="scientific">Candidatus Gemmiger excrementigallinarum</name>
    <dbReference type="NCBI Taxonomy" id="2838609"/>
    <lineage>
        <taxon>Bacteria</taxon>
        <taxon>Bacillati</taxon>
        <taxon>Bacillota</taxon>
        <taxon>Clostridia</taxon>
        <taxon>Eubacteriales</taxon>
        <taxon>Gemmiger</taxon>
    </lineage>
</organism>
<feature type="domain" description="Recombinase" evidence="3">
    <location>
        <begin position="177"/>
        <end position="303"/>
    </location>
</feature>
<dbReference type="CDD" id="cd00338">
    <property type="entry name" value="Ser_Recombinase"/>
    <property type="match status" value="1"/>
</dbReference>
<evidence type="ECO:0000313" key="5">
    <source>
        <dbReference type="Proteomes" id="UP000824048"/>
    </source>
</evidence>
<dbReference type="GO" id="GO:0000150">
    <property type="term" value="F:DNA strand exchange activity"/>
    <property type="evidence" value="ECO:0007669"/>
    <property type="project" value="InterPro"/>
</dbReference>
<dbReference type="PANTHER" id="PTHR30461">
    <property type="entry name" value="DNA-INVERTASE FROM LAMBDOID PROPHAGE"/>
    <property type="match status" value="1"/>
</dbReference>
<dbReference type="InterPro" id="IPR036162">
    <property type="entry name" value="Resolvase-like_N_sf"/>
</dbReference>
<sequence length="562" mass="64683">MKYDLLRAVNNGVNIQEMDLRVVDYARVSTASREQRKSFENQLDTYRQMIEENSHWTYAGTYSDEAVTGTKAHLRGGFQQMIQDAQAGLFDLILVKDVARFARNIKECLVYKDQLKSYGVMIWFVKENINSFLSSDEMMLKFMALGAEMEANSARTRTKIVFEQGIRKGKVYGNSKILGYTKDHCTLVVDEQEAETVRLIFDLYVHERMGLRRIAKELAERGITRKDGTQIPPRTIKTVLENPKYKGYYCGGKSEKLDMGERYVRRELPESEWVMYKDPSIPAIVSEELWDEAAQIRMERKAKFKEEVSMPCNQGIYRYSGKIISGFDNAPNVSYTRFLYRYKEIQREGWQCRNHKDFAHSSNVGPTLYSDELDAIVQGMLHDLLGGYDEMIADLMDRYQTATAGQQVETRLKALQKEQEAIERKRRKLLDLYEEDGITKAEYLARGAEHKARLDAIQSEREALNASSAKSQQMLVQLDELKHSISRMAEESTPSKETIDSLIDKIIVLGDSTKKNIHLDIVLKFVSVTQTFHIFRDTTKKTDSCICCNKVTSTSVSRTWPN</sequence>
<dbReference type="PROSITE" id="PS51737">
    <property type="entry name" value="RECOMBINASE_DNA_BIND"/>
    <property type="match status" value="1"/>
</dbReference>
<dbReference type="AlphaFoldDB" id="A0A9D2EP20"/>
<dbReference type="InterPro" id="IPR011109">
    <property type="entry name" value="DNA_bind_recombinase_dom"/>
</dbReference>
<evidence type="ECO:0000259" key="3">
    <source>
        <dbReference type="PROSITE" id="PS51737"/>
    </source>
</evidence>
<dbReference type="SUPFAM" id="SSF53041">
    <property type="entry name" value="Resolvase-like"/>
    <property type="match status" value="1"/>
</dbReference>
<gene>
    <name evidence="4" type="ORF">H9811_00140</name>
</gene>